<evidence type="ECO:0000313" key="4">
    <source>
        <dbReference type="EMBL" id="QIK62425.1"/>
    </source>
</evidence>
<dbReference type="RefSeq" id="WP_166289129.1">
    <property type="nucleotide sequence ID" value="NZ_CP049863.1"/>
</dbReference>
<dbReference type="CDD" id="cd04301">
    <property type="entry name" value="NAT_SF"/>
    <property type="match status" value="1"/>
</dbReference>
<feature type="domain" description="N-acetyltransferase" evidence="3">
    <location>
        <begin position="3"/>
        <end position="142"/>
    </location>
</feature>
<proteinExistence type="predicted"/>
<evidence type="ECO:0000256" key="2">
    <source>
        <dbReference type="ARBA" id="ARBA00023315"/>
    </source>
</evidence>
<evidence type="ECO:0000256" key="1">
    <source>
        <dbReference type="ARBA" id="ARBA00022679"/>
    </source>
</evidence>
<gene>
    <name evidence="4" type="ORF">G7068_03765</name>
</gene>
<name>A0A6G7XCZ0_9MICO</name>
<dbReference type="InterPro" id="IPR016181">
    <property type="entry name" value="Acyl_CoA_acyltransferase"/>
</dbReference>
<dbReference type="EC" id="2.3.1.-" evidence="4"/>
<reference evidence="4 5" key="1">
    <citation type="submission" date="2020-03" db="EMBL/GenBank/DDBJ databases">
        <title>Leucobacter sp. nov., isolated from beetles.</title>
        <authorList>
            <person name="Hyun D.-W."/>
            <person name="Bae J.-W."/>
        </authorList>
    </citation>
    <scope>NUCLEOTIDE SEQUENCE [LARGE SCALE GENOMIC DNA]</scope>
    <source>
        <strain evidence="4 5">HDW9C</strain>
    </source>
</reference>
<accession>A0A6G7XCZ0</accession>
<dbReference type="Gene3D" id="3.40.630.30">
    <property type="match status" value="1"/>
</dbReference>
<dbReference type="KEGG" id="lvi:G7068_03765"/>
<dbReference type="EMBL" id="CP049863">
    <property type="protein sequence ID" value="QIK62425.1"/>
    <property type="molecule type" value="Genomic_DNA"/>
</dbReference>
<evidence type="ECO:0000259" key="3">
    <source>
        <dbReference type="PROSITE" id="PS51186"/>
    </source>
</evidence>
<dbReference type="PANTHER" id="PTHR43877">
    <property type="entry name" value="AMINOALKYLPHOSPHONATE N-ACETYLTRANSFERASE-RELATED-RELATED"/>
    <property type="match status" value="1"/>
</dbReference>
<dbReference type="Pfam" id="PF00583">
    <property type="entry name" value="Acetyltransf_1"/>
    <property type="match status" value="1"/>
</dbReference>
<dbReference type="GO" id="GO:0016747">
    <property type="term" value="F:acyltransferase activity, transferring groups other than amino-acyl groups"/>
    <property type="evidence" value="ECO:0007669"/>
    <property type="project" value="InterPro"/>
</dbReference>
<dbReference type="PANTHER" id="PTHR43877:SF2">
    <property type="entry name" value="AMINOALKYLPHOSPHONATE N-ACETYLTRANSFERASE-RELATED"/>
    <property type="match status" value="1"/>
</dbReference>
<dbReference type="PROSITE" id="PS51186">
    <property type="entry name" value="GNAT"/>
    <property type="match status" value="1"/>
</dbReference>
<dbReference type="Proteomes" id="UP000502677">
    <property type="component" value="Chromosome"/>
</dbReference>
<dbReference type="SUPFAM" id="SSF55729">
    <property type="entry name" value="Acyl-CoA N-acyltransferases (Nat)"/>
    <property type="match status" value="1"/>
</dbReference>
<evidence type="ECO:0000313" key="5">
    <source>
        <dbReference type="Proteomes" id="UP000502677"/>
    </source>
</evidence>
<dbReference type="AlphaFoldDB" id="A0A6G7XCZ0"/>
<sequence length="142" mass="15707">MSVSTRAFEPADTEAVVALWEACGLTRPWNDPRADIARKLTVQPELFRVAVDDATDEIVGSAMSGYDGHRGWVYYLATAPAHRGRGIAAALMREVESMLEDLGCPKSQLMVRSDNTEALGFYDRLDYEVSDVKVLGRRLIAD</sequence>
<dbReference type="NCBIfam" id="NF002959">
    <property type="entry name" value="PRK03624.1"/>
    <property type="match status" value="1"/>
</dbReference>
<organism evidence="4 5">
    <name type="scientific">Leucobacter viscericola</name>
    <dbReference type="NCBI Taxonomy" id="2714935"/>
    <lineage>
        <taxon>Bacteria</taxon>
        <taxon>Bacillati</taxon>
        <taxon>Actinomycetota</taxon>
        <taxon>Actinomycetes</taxon>
        <taxon>Micrococcales</taxon>
        <taxon>Microbacteriaceae</taxon>
        <taxon>Leucobacter</taxon>
    </lineage>
</organism>
<keyword evidence="1 4" id="KW-0808">Transferase</keyword>
<dbReference type="InterPro" id="IPR050832">
    <property type="entry name" value="Bact_Acetyltransf"/>
</dbReference>
<dbReference type="InterPro" id="IPR000182">
    <property type="entry name" value="GNAT_dom"/>
</dbReference>
<keyword evidence="2 4" id="KW-0012">Acyltransferase</keyword>
<protein>
    <submittedName>
        <fullName evidence="4">GNAT family acetyltransferase</fullName>
        <ecNumber evidence="4">2.3.1.-</ecNumber>
    </submittedName>
</protein>
<keyword evidence="5" id="KW-1185">Reference proteome</keyword>